<protein>
    <submittedName>
        <fullName evidence="2">Uncharacterized protein</fullName>
    </submittedName>
</protein>
<accession>A0A225VVK8</accession>
<gene>
    <name evidence="2" type="ORF">PHMEG_00017833</name>
</gene>
<dbReference type="AlphaFoldDB" id="A0A225VVK8"/>
<dbReference type="OrthoDB" id="10621016at2759"/>
<feature type="region of interest" description="Disordered" evidence="1">
    <location>
        <begin position="275"/>
        <end position="320"/>
    </location>
</feature>
<comment type="caution">
    <text evidence="2">The sequence shown here is derived from an EMBL/GenBank/DDBJ whole genome shotgun (WGS) entry which is preliminary data.</text>
</comment>
<reference evidence="3" key="1">
    <citation type="submission" date="2017-03" db="EMBL/GenBank/DDBJ databases">
        <title>Phytopthora megakarya and P. palmivora, two closely related causual agents of cacao black pod achieved similar genome size and gene model numbers by different mechanisms.</title>
        <authorList>
            <person name="Ali S."/>
            <person name="Shao J."/>
            <person name="Larry D.J."/>
            <person name="Kronmiller B."/>
            <person name="Shen D."/>
            <person name="Strem M.D."/>
            <person name="Melnick R.L."/>
            <person name="Guiltinan M.J."/>
            <person name="Tyler B.M."/>
            <person name="Meinhardt L.W."/>
            <person name="Bailey B.A."/>
        </authorList>
    </citation>
    <scope>NUCLEOTIDE SEQUENCE [LARGE SCALE GENOMIC DNA]</scope>
    <source>
        <strain evidence="3">zdho120</strain>
    </source>
</reference>
<keyword evidence="3" id="KW-1185">Reference proteome</keyword>
<evidence type="ECO:0000313" key="2">
    <source>
        <dbReference type="EMBL" id="OWZ09463.1"/>
    </source>
</evidence>
<dbReference type="Proteomes" id="UP000198211">
    <property type="component" value="Unassembled WGS sequence"/>
</dbReference>
<organism evidence="2 3">
    <name type="scientific">Phytophthora megakarya</name>
    <dbReference type="NCBI Taxonomy" id="4795"/>
    <lineage>
        <taxon>Eukaryota</taxon>
        <taxon>Sar</taxon>
        <taxon>Stramenopiles</taxon>
        <taxon>Oomycota</taxon>
        <taxon>Peronosporomycetes</taxon>
        <taxon>Peronosporales</taxon>
        <taxon>Peronosporaceae</taxon>
        <taxon>Phytophthora</taxon>
    </lineage>
</organism>
<evidence type="ECO:0000256" key="1">
    <source>
        <dbReference type="SAM" id="MobiDB-lite"/>
    </source>
</evidence>
<dbReference type="EMBL" id="NBNE01002781">
    <property type="protein sequence ID" value="OWZ09463.1"/>
    <property type="molecule type" value="Genomic_DNA"/>
</dbReference>
<evidence type="ECO:0000313" key="3">
    <source>
        <dbReference type="Proteomes" id="UP000198211"/>
    </source>
</evidence>
<proteinExistence type="predicted"/>
<sequence length="320" mass="36461">MLEAPPFTIPLAGKDEEQSYVDFVLSPSARDDVVVGIKRSYRGGHTRGKALERIAYAWETDRLFYDSNEFPDLHLSHRRTWMMCRYVFYQWALHPPLPVGFQQNRRRRKNIAVEEPYKLTSFYIETWEGRNALFKREVKEGTSRVQDAQAAYRLDRHGLKTVTEYSDKTEALDANGDPGARLSDRALARVKLDTQRPLTVPSYWVGDLTSGVWLKLCECQRIKHLRVEVEQLLQAHTYEMPETPACDPAEFAPATYAPLKTTSGVYTALPPLTTVPERSDETGAMITVDSDEEKEKVEAGSEDQSGPRSRGKYSFLCSSK</sequence>
<name>A0A225VVK8_9STRA</name>